<keyword evidence="5 7" id="KW-0067">ATP-binding</keyword>
<dbReference type="GO" id="GO:0005524">
    <property type="term" value="F:ATP binding"/>
    <property type="evidence" value="ECO:0007669"/>
    <property type="project" value="UniProtKB-KW"/>
</dbReference>
<dbReference type="PROSITE" id="PS00211">
    <property type="entry name" value="ABC_TRANSPORTER_1"/>
    <property type="match status" value="1"/>
</dbReference>
<dbReference type="Pfam" id="PF00005">
    <property type="entry name" value="ABC_tran"/>
    <property type="match status" value="1"/>
</dbReference>
<dbReference type="RefSeq" id="WP_265280750.1">
    <property type="nucleotide sequence ID" value="NZ_QZCW01000001.1"/>
</dbReference>
<dbReference type="InterPro" id="IPR015854">
    <property type="entry name" value="ABC_transpr_LolD-like"/>
</dbReference>
<accession>A0ABT3KPF8</accession>
<dbReference type="PANTHER" id="PTHR24220:SF689">
    <property type="entry name" value="LIPOPROTEIN-RELEASING SYSTEM ATP-BINDING PROTEIN LOLD"/>
    <property type="match status" value="1"/>
</dbReference>
<proteinExistence type="inferred from homology"/>
<keyword evidence="3" id="KW-0472">Membrane</keyword>
<protein>
    <submittedName>
        <fullName evidence="7">ABC transporter ATP-binding protein</fullName>
    </submittedName>
</protein>
<name>A0ABT3KPF8_9BURK</name>
<sequence length="228" mass="24706">MVVESPIVLRASNLHKLYAFGETSVAALRGVDITIEQGDFAALCGPSGSGKSTLLNLLGLLEPPNQGEIWLDGKTVDHGATEALDQLRRRRLGFVFQSFNLVPVLSARENVELPLLMTSMSPSERRERAESLLDAVGLADRMGHRPKQLSGGQQQRVAVARALVNAPLLVLADEPTASLDSQTAAQLLDLMQSLNRQLGTAFLFSTHDARVVERAQKLFTLSDGRILA</sequence>
<organism evidence="7 8">
    <name type="scientific">Verminephrobacter aporrectodeae subsp. tuberculatae</name>
    <dbReference type="NCBI Taxonomy" id="1110392"/>
    <lineage>
        <taxon>Bacteria</taxon>
        <taxon>Pseudomonadati</taxon>
        <taxon>Pseudomonadota</taxon>
        <taxon>Betaproteobacteria</taxon>
        <taxon>Burkholderiales</taxon>
        <taxon>Comamonadaceae</taxon>
        <taxon>Verminephrobacter</taxon>
    </lineage>
</organism>
<comment type="caution">
    <text evidence="7">The sequence shown here is derived from an EMBL/GenBank/DDBJ whole genome shotgun (WGS) entry which is preliminary data.</text>
</comment>
<keyword evidence="3" id="KW-1003">Cell membrane</keyword>
<evidence type="ECO:0000256" key="1">
    <source>
        <dbReference type="ARBA" id="ARBA00005417"/>
    </source>
</evidence>
<dbReference type="SUPFAM" id="SSF52540">
    <property type="entry name" value="P-loop containing nucleoside triphosphate hydrolases"/>
    <property type="match status" value="1"/>
</dbReference>
<evidence type="ECO:0000256" key="4">
    <source>
        <dbReference type="ARBA" id="ARBA00022741"/>
    </source>
</evidence>
<gene>
    <name evidence="7" type="ORF">D5039_01025</name>
</gene>
<dbReference type="InterPro" id="IPR003439">
    <property type="entry name" value="ABC_transporter-like_ATP-bd"/>
</dbReference>
<evidence type="ECO:0000259" key="6">
    <source>
        <dbReference type="PROSITE" id="PS50893"/>
    </source>
</evidence>
<dbReference type="PANTHER" id="PTHR24220">
    <property type="entry name" value="IMPORT ATP-BINDING PROTEIN"/>
    <property type="match status" value="1"/>
</dbReference>
<dbReference type="InterPro" id="IPR017871">
    <property type="entry name" value="ABC_transporter-like_CS"/>
</dbReference>
<dbReference type="InterPro" id="IPR017911">
    <property type="entry name" value="MacB-like_ATP-bd"/>
</dbReference>
<evidence type="ECO:0000256" key="2">
    <source>
        <dbReference type="ARBA" id="ARBA00022448"/>
    </source>
</evidence>
<dbReference type="Gene3D" id="3.40.50.300">
    <property type="entry name" value="P-loop containing nucleotide triphosphate hydrolases"/>
    <property type="match status" value="1"/>
</dbReference>
<dbReference type="Proteomes" id="UP001208935">
    <property type="component" value="Unassembled WGS sequence"/>
</dbReference>
<reference evidence="8" key="1">
    <citation type="submission" date="2023-07" db="EMBL/GenBank/DDBJ databases">
        <title>Verminephrobacter genomes.</title>
        <authorList>
            <person name="Lund M.B."/>
        </authorList>
    </citation>
    <scope>NUCLEOTIDE SEQUENCE [LARGE SCALE GENOMIC DNA]</scope>
    <source>
        <strain evidence="8">AtM5-05</strain>
    </source>
</reference>
<evidence type="ECO:0000313" key="8">
    <source>
        <dbReference type="Proteomes" id="UP001208935"/>
    </source>
</evidence>
<dbReference type="PROSITE" id="PS50893">
    <property type="entry name" value="ABC_TRANSPORTER_2"/>
    <property type="match status" value="1"/>
</dbReference>
<evidence type="ECO:0000256" key="5">
    <source>
        <dbReference type="ARBA" id="ARBA00022840"/>
    </source>
</evidence>
<dbReference type="EMBL" id="QZCW01000001">
    <property type="protein sequence ID" value="MCW5319804.1"/>
    <property type="molecule type" value="Genomic_DNA"/>
</dbReference>
<keyword evidence="4" id="KW-0547">Nucleotide-binding</keyword>
<evidence type="ECO:0000256" key="3">
    <source>
        <dbReference type="ARBA" id="ARBA00022475"/>
    </source>
</evidence>
<comment type="similarity">
    <text evidence="1">Belongs to the ABC transporter superfamily.</text>
</comment>
<evidence type="ECO:0000313" key="7">
    <source>
        <dbReference type="EMBL" id="MCW5319804.1"/>
    </source>
</evidence>
<keyword evidence="8" id="KW-1185">Reference proteome</keyword>
<dbReference type="InterPro" id="IPR003593">
    <property type="entry name" value="AAA+_ATPase"/>
</dbReference>
<dbReference type="CDD" id="cd03255">
    <property type="entry name" value="ABC_MJ0796_LolCDE_FtsE"/>
    <property type="match status" value="1"/>
</dbReference>
<dbReference type="SMART" id="SM00382">
    <property type="entry name" value="AAA"/>
    <property type="match status" value="1"/>
</dbReference>
<keyword evidence="2" id="KW-0813">Transport</keyword>
<dbReference type="InterPro" id="IPR027417">
    <property type="entry name" value="P-loop_NTPase"/>
</dbReference>
<feature type="domain" description="ABC transporter" evidence="6">
    <location>
        <begin position="9"/>
        <end position="227"/>
    </location>
</feature>